<reference evidence="1 2" key="1">
    <citation type="journal article" date="2013" name="PLoS ONE">
        <title>Genomic and secretomic analyses reveal unique features of the lignocellulolytic enzyme system of Penicillium decumbens.</title>
        <authorList>
            <person name="Liu G."/>
            <person name="Zhang L."/>
            <person name="Wei X."/>
            <person name="Zou G."/>
            <person name="Qin Y."/>
            <person name="Ma L."/>
            <person name="Li J."/>
            <person name="Zheng H."/>
            <person name="Wang S."/>
            <person name="Wang C."/>
            <person name="Xun L."/>
            <person name="Zhao G.-P."/>
            <person name="Zhou Z."/>
            <person name="Qu Y."/>
        </authorList>
    </citation>
    <scope>NUCLEOTIDE SEQUENCE [LARGE SCALE GENOMIC DNA]</scope>
    <source>
        <strain evidence="2">114-2 / CGMCC 5302</strain>
    </source>
</reference>
<sequence>MTFIDEWFYSPSCHENVKSPCPASNLKDAAQWYTIFGMNGRVVLNSERLTEGEIFLRATKDEEKVQMCPNSRTIRHDFSHRYLGTYTLATTAGMDAKIQETYIIR</sequence>
<evidence type="ECO:0000313" key="1">
    <source>
        <dbReference type="EMBL" id="EPS30945.1"/>
    </source>
</evidence>
<organism evidence="1 2">
    <name type="scientific">Penicillium oxalicum (strain 114-2 / CGMCC 5302)</name>
    <name type="common">Penicillium decumbens</name>
    <dbReference type="NCBI Taxonomy" id="933388"/>
    <lineage>
        <taxon>Eukaryota</taxon>
        <taxon>Fungi</taxon>
        <taxon>Dikarya</taxon>
        <taxon>Ascomycota</taxon>
        <taxon>Pezizomycotina</taxon>
        <taxon>Eurotiomycetes</taxon>
        <taxon>Eurotiomycetidae</taxon>
        <taxon>Eurotiales</taxon>
        <taxon>Aspergillaceae</taxon>
        <taxon>Penicillium</taxon>
    </lineage>
</organism>
<gene>
    <name evidence="1" type="ORF">PDE_05899</name>
</gene>
<name>S7ZJZ7_PENO1</name>
<dbReference type="AlphaFoldDB" id="S7ZJZ7"/>
<evidence type="ECO:0000313" key="2">
    <source>
        <dbReference type="Proteomes" id="UP000019376"/>
    </source>
</evidence>
<dbReference type="EMBL" id="KB644412">
    <property type="protein sequence ID" value="EPS30945.1"/>
    <property type="molecule type" value="Genomic_DNA"/>
</dbReference>
<dbReference type="Proteomes" id="UP000019376">
    <property type="component" value="Unassembled WGS sequence"/>
</dbReference>
<accession>S7ZJZ7</accession>
<keyword evidence="2" id="KW-1185">Reference proteome</keyword>
<proteinExistence type="predicted"/>
<dbReference type="HOGENOM" id="CLU_2237526_0_0_1"/>
<protein>
    <submittedName>
        <fullName evidence="1">Uncharacterized protein</fullName>
    </submittedName>
</protein>